<proteinExistence type="inferred from homology"/>
<evidence type="ECO:0000313" key="3">
    <source>
        <dbReference type="EMBL" id="KAG8080467.1"/>
    </source>
</evidence>
<comment type="similarity">
    <text evidence="1">Belongs to the PC-esterase family. TBL subfamily.</text>
</comment>
<dbReference type="GO" id="GO:0005794">
    <property type="term" value="C:Golgi apparatus"/>
    <property type="evidence" value="ECO:0007669"/>
    <property type="project" value="TreeGrafter"/>
</dbReference>
<dbReference type="OrthoDB" id="630188at2759"/>
<reference evidence="3" key="1">
    <citation type="journal article" date="2021" name="bioRxiv">
        <title>Whole Genome Assembly and Annotation of Northern Wild Rice, Zizania palustris L., Supports a Whole Genome Duplication in the Zizania Genus.</title>
        <authorList>
            <person name="Haas M."/>
            <person name="Kono T."/>
            <person name="Macchietto M."/>
            <person name="Millas R."/>
            <person name="McGilp L."/>
            <person name="Shao M."/>
            <person name="Duquette J."/>
            <person name="Hirsch C.N."/>
            <person name="Kimball J."/>
        </authorList>
    </citation>
    <scope>NUCLEOTIDE SEQUENCE</scope>
    <source>
        <tissue evidence="3">Fresh leaf tissue</tissue>
    </source>
</reference>
<comment type="caution">
    <text evidence="3">The sequence shown here is derived from an EMBL/GenBank/DDBJ whole genome shotgun (WGS) entry which is preliminary data.</text>
</comment>
<dbReference type="InterPro" id="IPR026057">
    <property type="entry name" value="TBL_C"/>
</dbReference>
<dbReference type="PANTHER" id="PTHR32285">
    <property type="entry name" value="PROTEIN TRICHOME BIREFRINGENCE-LIKE 9-RELATED"/>
    <property type="match status" value="1"/>
</dbReference>
<dbReference type="PANTHER" id="PTHR32285:SF12">
    <property type="entry name" value="PROTEIN TRICHOME BIREFRINGENCE-LIKE 13"/>
    <property type="match status" value="1"/>
</dbReference>
<reference evidence="3" key="2">
    <citation type="submission" date="2021-02" db="EMBL/GenBank/DDBJ databases">
        <authorList>
            <person name="Kimball J.A."/>
            <person name="Haas M.W."/>
            <person name="Macchietto M."/>
            <person name="Kono T."/>
            <person name="Duquette J."/>
            <person name="Shao M."/>
        </authorList>
    </citation>
    <scope>NUCLEOTIDE SEQUENCE</scope>
    <source>
        <tissue evidence="3">Fresh leaf tissue</tissue>
    </source>
</reference>
<accession>A0A8J5T9B0</accession>
<evidence type="ECO:0000259" key="2">
    <source>
        <dbReference type="Pfam" id="PF13839"/>
    </source>
</evidence>
<evidence type="ECO:0000313" key="4">
    <source>
        <dbReference type="Proteomes" id="UP000729402"/>
    </source>
</evidence>
<feature type="domain" description="Trichome birefringence-like C-terminal" evidence="2">
    <location>
        <begin position="31"/>
        <end position="109"/>
    </location>
</feature>
<keyword evidence="4" id="KW-1185">Reference proteome</keyword>
<protein>
    <recommendedName>
        <fullName evidence="2">Trichome birefringence-like C-terminal domain-containing protein</fullName>
    </recommendedName>
</protein>
<organism evidence="3 4">
    <name type="scientific">Zizania palustris</name>
    <name type="common">Northern wild rice</name>
    <dbReference type="NCBI Taxonomy" id="103762"/>
    <lineage>
        <taxon>Eukaryota</taxon>
        <taxon>Viridiplantae</taxon>
        <taxon>Streptophyta</taxon>
        <taxon>Embryophyta</taxon>
        <taxon>Tracheophyta</taxon>
        <taxon>Spermatophyta</taxon>
        <taxon>Magnoliopsida</taxon>
        <taxon>Liliopsida</taxon>
        <taxon>Poales</taxon>
        <taxon>Poaceae</taxon>
        <taxon>BOP clade</taxon>
        <taxon>Oryzoideae</taxon>
        <taxon>Oryzeae</taxon>
        <taxon>Zizaniinae</taxon>
        <taxon>Zizania</taxon>
    </lineage>
</organism>
<dbReference type="EMBL" id="JAAALK010000282">
    <property type="protein sequence ID" value="KAG8080467.1"/>
    <property type="molecule type" value="Genomic_DNA"/>
</dbReference>
<dbReference type="Pfam" id="PF13839">
    <property type="entry name" value="PC-Esterase"/>
    <property type="match status" value="1"/>
</dbReference>
<dbReference type="InterPro" id="IPR029962">
    <property type="entry name" value="TBL"/>
</dbReference>
<dbReference type="AlphaFoldDB" id="A0A8J5T9B0"/>
<gene>
    <name evidence="3" type="ORF">GUJ93_ZPchr0007g3831</name>
</gene>
<dbReference type="GO" id="GO:0016413">
    <property type="term" value="F:O-acetyltransferase activity"/>
    <property type="evidence" value="ECO:0007669"/>
    <property type="project" value="InterPro"/>
</dbReference>
<dbReference type="Proteomes" id="UP000729402">
    <property type="component" value="Unassembled WGS sequence"/>
</dbReference>
<sequence>MCRGYVGWPLCATAASSSPGNGSPPAAGCDLPRLDPLRFLERHRNTIIGFVGDSLNQNMFVSLVCMLRGASGEVRKWRPAGADWGFKFLRYNLTLAYHRTNLLVHYGGQPVEIETLWNLLDTSKATELMLIFQTKRGQRHQASMMFLFSTQGIGMQTSTIKLMTIKSTIFHLDAQLYM</sequence>
<evidence type="ECO:0000256" key="1">
    <source>
        <dbReference type="ARBA" id="ARBA00007727"/>
    </source>
</evidence>
<name>A0A8J5T9B0_ZIZPA</name>